<dbReference type="GO" id="GO:0036064">
    <property type="term" value="C:ciliary basal body"/>
    <property type="evidence" value="ECO:0007669"/>
    <property type="project" value="InterPro"/>
</dbReference>
<dbReference type="Gene3D" id="1.25.10.10">
    <property type="entry name" value="Leucine-rich Repeat Variant"/>
    <property type="match status" value="1"/>
</dbReference>
<keyword evidence="7" id="KW-1185">Reference proteome</keyword>
<dbReference type="GO" id="GO:0005814">
    <property type="term" value="C:centriole"/>
    <property type="evidence" value="ECO:0007669"/>
    <property type="project" value="TreeGrafter"/>
</dbReference>
<dbReference type="Pfam" id="PF21050">
    <property type="entry name" value="ARMC9_ARM"/>
    <property type="match status" value="1"/>
</dbReference>
<dbReference type="GO" id="GO:0097542">
    <property type="term" value="C:ciliary tip"/>
    <property type="evidence" value="ECO:0007669"/>
    <property type="project" value="TreeGrafter"/>
</dbReference>
<protein>
    <recommendedName>
        <fullName evidence="8">LisH domain-containing protein ARMC9</fullName>
    </recommendedName>
</protein>
<accession>A0A8I6TDX6</accession>
<dbReference type="InterPro" id="IPR016024">
    <property type="entry name" value="ARM-type_fold"/>
</dbReference>
<reference evidence="6" key="1">
    <citation type="submission" date="2022-01" db="UniProtKB">
        <authorList>
            <consortium name="EnsemblMetazoa"/>
        </authorList>
    </citation>
    <scope>IDENTIFICATION</scope>
</reference>
<dbReference type="InterPro" id="IPR056327">
    <property type="entry name" value="ARMC9_CTLH-like_dom"/>
</dbReference>
<dbReference type="KEGG" id="clec:106662705"/>
<comment type="subcellular location">
    <subcellularLocation>
        <location evidence="1">Cytoplasm</location>
        <location evidence="1">Cytoskeleton</location>
        <location evidence="1">Cilium basal body</location>
    </subcellularLocation>
</comment>
<dbReference type="GO" id="GO:0060271">
    <property type="term" value="P:cilium assembly"/>
    <property type="evidence" value="ECO:0007669"/>
    <property type="project" value="InterPro"/>
</dbReference>
<evidence type="ECO:0000259" key="5">
    <source>
        <dbReference type="Pfam" id="PF23138"/>
    </source>
</evidence>
<dbReference type="AlphaFoldDB" id="A0A8I6TDX6"/>
<dbReference type="OMA" id="QQSDKEF"/>
<dbReference type="PANTHER" id="PTHR14881:SF4">
    <property type="entry name" value="LISH DOMAIN-CONTAINING PROTEIN ARMC9"/>
    <property type="match status" value="1"/>
</dbReference>
<evidence type="ECO:0000313" key="6">
    <source>
        <dbReference type="EnsemblMetazoa" id="XP_014242428.1"/>
    </source>
</evidence>
<name>A0A8I6TDX6_CIMLE</name>
<dbReference type="SUPFAM" id="SSF48371">
    <property type="entry name" value="ARM repeat"/>
    <property type="match status" value="1"/>
</dbReference>
<keyword evidence="3" id="KW-0966">Cell projection</keyword>
<dbReference type="Proteomes" id="UP000494040">
    <property type="component" value="Unassembled WGS sequence"/>
</dbReference>
<proteinExistence type="predicted"/>
<evidence type="ECO:0000313" key="7">
    <source>
        <dbReference type="Proteomes" id="UP000494040"/>
    </source>
</evidence>
<dbReference type="OrthoDB" id="538223at2759"/>
<dbReference type="InterPro" id="IPR048959">
    <property type="entry name" value="ARMC9_ARM_dom"/>
</dbReference>
<keyword evidence="2" id="KW-0970">Cilium biogenesis/degradation</keyword>
<evidence type="ECO:0008006" key="8">
    <source>
        <dbReference type="Google" id="ProtNLM"/>
    </source>
</evidence>
<dbReference type="InterPro" id="IPR011989">
    <property type="entry name" value="ARM-like"/>
</dbReference>
<dbReference type="PANTHER" id="PTHR14881">
    <property type="entry name" value="LISH DOMAIN-CONTAINING PROTEIN ARMC9"/>
    <property type="match status" value="1"/>
</dbReference>
<feature type="domain" description="ARMC9 CTLH-like" evidence="5">
    <location>
        <begin position="217"/>
        <end position="283"/>
    </location>
</feature>
<dbReference type="GeneID" id="106662705"/>
<dbReference type="RefSeq" id="XP_014242428.1">
    <property type="nucleotide sequence ID" value="XM_014386942.2"/>
</dbReference>
<evidence type="ECO:0000256" key="1">
    <source>
        <dbReference type="ARBA" id="ARBA00004120"/>
    </source>
</evidence>
<dbReference type="InterPro" id="IPR040369">
    <property type="entry name" value="ARMC9"/>
</dbReference>
<feature type="domain" description="ARMC9 CTLH-like" evidence="5">
    <location>
        <begin position="69"/>
        <end position="121"/>
    </location>
</feature>
<feature type="domain" description="LisH" evidence="4">
    <location>
        <begin position="533"/>
        <end position="648"/>
    </location>
</feature>
<dbReference type="Pfam" id="PF23138">
    <property type="entry name" value="CTLH_Armc9"/>
    <property type="match status" value="2"/>
</dbReference>
<sequence>MTSRNQIDELDKNSKAEEYSMQLIVEFLVAQGLNRTVEILKDEISSLGIKAVNQISTKKERILKNDVVILLNLIESSDHKKFFTSWESLIPQSIKELPECKKLRVYLHAYYATLPFRDNFQPFGQNSAILKEKNDEETTAGTSELIKNDSHLKQITNLNGTFVVEKPYQDKVPIIDEIDLIPSNDDDDDAKCETDSLEDESEYSKHKRHYANLSEDGHPSSAMNMFKTFLLEHGAEFSEEPEFLPYFALPFVENPKTHPTFVTIFQDDWVANLKSKLNQFLIKYSCGDSVIPEIVKICKQNMIKENEENIDVSNSYKDIKRKMHKLKRDHQKLVGVASELASALEKSVQGEGVELKSILFNCISIFPDLFPMHVSEEHQTWDQTGRDFLLKKQILHSDLDAHKIKNDLYNGSVKTQLLLLQALRWHITQSETEEREQYVVWLARHDVLNLRSKSISDFFSPSTNLHPLQQSVVRLLNAIASLNCGRDYIGSSTKTVDLLLEAMKSKNLDQTSENMIVATIQKLSLRKPLCERMIDQGMIDHLLNKLRMNSFNKYTLQYSTSMLMNLALNAPLSYWDRHANISSYMVDLLLNSDNEVSEFITVTLCCALRNEEVNKQCAREGLGIKIGQFYSKNKHNPTLGRQLDTLLKLHRREISPFSLHLGQNCEDELEDPGELDAEIDENDMVKGTICGDEFLEQYCLIFPKQGVVGRSNDRFSNVPVQTNTPAARLPRWATGK</sequence>
<dbReference type="GO" id="GO:0005813">
    <property type="term" value="C:centrosome"/>
    <property type="evidence" value="ECO:0007669"/>
    <property type="project" value="UniProtKB-SubCell"/>
</dbReference>
<dbReference type="EnsemblMetazoa" id="XM_014386942.2">
    <property type="protein sequence ID" value="XP_014242428.1"/>
    <property type="gene ID" value="LOC106662705"/>
</dbReference>
<evidence type="ECO:0000256" key="2">
    <source>
        <dbReference type="ARBA" id="ARBA00022794"/>
    </source>
</evidence>
<evidence type="ECO:0000256" key="3">
    <source>
        <dbReference type="ARBA" id="ARBA00023273"/>
    </source>
</evidence>
<organism evidence="6 7">
    <name type="scientific">Cimex lectularius</name>
    <name type="common">Bed bug</name>
    <name type="synonym">Acanthia lectularia</name>
    <dbReference type="NCBI Taxonomy" id="79782"/>
    <lineage>
        <taxon>Eukaryota</taxon>
        <taxon>Metazoa</taxon>
        <taxon>Ecdysozoa</taxon>
        <taxon>Arthropoda</taxon>
        <taxon>Hexapoda</taxon>
        <taxon>Insecta</taxon>
        <taxon>Pterygota</taxon>
        <taxon>Neoptera</taxon>
        <taxon>Paraneoptera</taxon>
        <taxon>Hemiptera</taxon>
        <taxon>Heteroptera</taxon>
        <taxon>Panheteroptera</taxon>
        <taxon>Cimicomorpha</taxon>
        <taxon>Cimicidae</taxon>
        <taxon>Cimex</taxon>
    </lineage>
</organism>
<evidence type="ECO:0000259" key="4">
    <source>
        <dbReference type="Pfam" id="PF21050"/>
    </source>
</evidence>